<organism evidence="7 8">
    <name type="scientific">Actinotignum timonense</name>
    <dbReference type="NCBI Taxonomy" id="1870995"/>
    <lineage>
        <taxon>Bacteria</taxon>
        <taxon>Bacillati</taxon>
        <taxon>Actinomycetota</taxon>
        <taxon>Actinomycetes</taxon>
        <taxon>Actinomycetales</taxon>
        <taxon>Actinomycetaceae</taxon>
        <taxon>Actinotignum</taxon>
    </lineage>
</organism>
<dbReference type="PANTHER" id="PTHR37937">
    <property type="entry name" value="CONJUGATIVE TRANSFER: DNA TRANSPORT"/>
    <property type="match status" value="1"/>
</dbReference>
<protein>
    <submittedName>
        <fullName evidence="7">Type IV secretory system conjugative DNA transfer family protein</fullName>
    </submittedName>
</protein>
<dbReference type="Proteomes" id="UP001288320">
    <property type="component" value="Unassembled WGS sequence"/>
</dbReference>
<evidence type="ECO:0000256" key="6">
    <source>
        <dbReference type="ARBA" id="ARBA00023136"/>
    </source>
</evidence>
<evidence type="ECO:0000256" key="4">
    <source>
        <dbReference type="ARBA" id="ARBA00022692"/>
    </source>
</evidence>
<dbReference type="RefSeq" id="WP_087070379.1">
    <property type="nucleotide sequence ID" value="NZ_JASOZT010000012.1"/>
</dbReference>
<dbReference type="InterPro" id="IPR051539">
    <property type="entry name" value="T4SS-coupling_protein"/>
</dbReference>
<dbReference type="CDD" id="cd01127">
    <property type="entry name" value="TrwB_TraG_TraD_VirD4"/>
    <property type="match status" value="2"/>
</dbReference>
<evidence type="ECO:0000256" key="2">
    <source>
        <dbReference type="ARBA" id="ARBA00008806"/>
    </source>
</evidence>
<gene>
    <name evidence="7" type="ORF">R6G74_02810</name>
</gene>
<keyword evidence="5" id="KW-1133">Transmembrane helix</keyword>
<proteinExistence type="inferred from homology"/>
<dbReference type="NCBIfam" id="NF045973">
    <property type="entry name" value="conju_CD1115"/>
    <property type="match status" value="1"/>
</dbReference>
<comment type="caution">
    <text evidence="7">The sequence shown here is derived from an EMBL/GenBank/DDBJ whole genome shotgun (WGS) entry which is preliminary data.</text>
</comment>
<keyword evidence="4" id="KW-0812">Transmembrane</keyword>
<comment type="similarity">
    <text evidence="2">Belongs to the VirD4/TraG family.</text>
</comment>
<evidence type="ECO:0000313" key="8">
    <source>
        <dbReference type="Proteomes" id="UP001288320"/>
    </source>
</evidence>
<dbReference type="SUPFAM" id="SSF52540">
    <property type="entry name" value="P-loop containing nucleoside triphosphate hydrolases"/>
    <property type="match status" value="1"/>
</dbReference>
<sequence>MTYILTILGLLLAFWTGNKVCFQVRSDIEAGLPLTDILDRFYLDLLERPFHISFHEIDAAAGLLLAATIALTALYRKTMKGTRRDGAEHGSARFATQAAIRPYRDKTYTSNLLFTRTERLSLDGRKTQRNLNALVVGGSGSGKSRYYVLPNLAQFNTSFAVTDPKGELYAQTHAALTAHGYQVRCFNLVDFNRSATFNPLSYFKDTRGEIDISILVENFISNTTGRRPATSSDFWEKAERALLTALVAYIYYTKGNTGTLIDVVDLLAQMQAFEKDDESKSDVDLLFEATSELIQEAEIARQDPTQDIFSPQALGAIDGLRFAASQYNTYLQGAGETKKSVIISLGVRCAPLHMAPMRALLSADTLHLERIGQEKTALFLIIPDTHAAFNFLASIFFEQLFETNIYIADHEDSRRLPVQLQVFMDEFANIGRIPSFERKIAVMRSRAISVSVIIQNMAQGKALYKEDWDTIVGNCDSILFLGGQERSTTEYFSKMLGKQTITTTDISESRGRNGNWTRGHKRLGRELMTPDEIAHMPTDKCLYFLRGLAPFYSKKLEAPSI</sequence>
<dbReference type="GO" id="GO:0005886">
    <property type="term" value="C:plasma membrane"/>
    <property type="evidence" value="ECO:0007669"/>
    <property type="project" value="UniProtKB-SubCell"/>
</dbReference>
<reference evidence="7" key="1">
    <citation type="submission" date="2023-10" db="EMBL/GenBank/DDBJ databases">
        <title>Whole Genome based description of the genera Actinobaculum and Actinotignum reveals a complex phylogenetic relationship within the species included in the genus Actinotignum.</title>
        <authorList>
            <person name="Jensen C.S."/>
            <person name="Dargis R."/>
            <person name="Kemp M."/>
            <person name="Christensen J.J."/>
        </authorList>
    </citation>
    <scope>NUCLEOTIDE SEQUENCE</scope>
    <source>
        <strain evidence="7">SLA_B245</strain>
    </source>
</reference>
<evidence type="ECO:0000313" key="7">
    <source>
        <dbReference type="EMBL" id="MDY5140251.1"/>
    </source>
</evidence>
<dbReference type="EMBL" id="JAWNFV010000004">
    <property type="protein sequence ID" value="MDY5140251.1"/>
    <property type="molecule type" value="Genomic_DNA"/>
</dbReference>
<dbReference type="AlphaFoldDB" id="A0AAW9HLF7"/>
<dbReference type="PANTHER" id="PTHR37937:SF1">
    <property type="entry name" value="CONJUGATIVE TRANSFER: DNA TRANSPORT"/>
    <property type="match status" value="1"/>
</dbReference>
<evidence type="ECO:0000256" key="5">
    <source>
        <dbReference type="ARBA" id="ARBA00022989"/>
    </source>
</evidence>
<accession>A0AAW9HLF7</accession>
<keyword evidence="3" id="KW-1003">Cell membrane</keyword>
<dbReference type="Pfam" id="PF02534">
    <property type="entry name" value="T4SS-DNA_transf"/>
    <property type="match status" value="1"/>
</dbReference>
<dbReference type="Gene3D" id="3.40.50.300">
    <property type="entry name" value="P-loop containing nucleotide triphosphate hydrolases"/>
    <property type="match status" value="1"/>
</dbReference>
<evidence type="ECO:0000256" key="1">
    <source>
        <dbReference type="ARBA" id="ARBA00004651"/>
    </source>
</evidence>
<dbReference type="InterPro" id="IPR003688">
    <property type="entry name" value="TraG/VirD4"/>
</dbReference>
<dbReference type="InterPro" id="IPR027417">
    <property type="entry name" value="P-loop_NTPase"/>
</dbReference>
<evidence type="ECO:0000256" key="3">
    <source>
        <dbReference type="ARBA" id="ARBA00022475"/>
    </source>
</evidence>
<name>A0AAW9HLF7_9ACTO</name>
<keyword evidence="6" id="KW-0472">Membrane</keyword>
<comment type="subcellular location">
    <subcellularLocation>
        <location evidence="1">Cell membrane</location>
        <topology evidence="1">Multi-pass membrane protein</topology>
    </subcellularLocation>
</comment>